<dbReference type="GO" id="GO:0008270">
    <property type="term" value="F:zinc ion binding"/>
    <property type="evidence" value="ECO:0007669"/>
    <property type="project" value="UniProtKB-KW"/>
</dbReference>
<evidence type="ECO:0008006" key="8">
    <source>
        <dbReference type="Google" id="ProtNLM"/>
    </source>
</evidence>
<name>A0A816FV25_9BILA</name>
<evidence type="ECO:0000256" key="1">
    <source>
        <dbReference type="ARBA" id="ARBA00022737"/>
    </source>
</evidence>
<evidence type="ECO:0000313" key="4">
    <source>
        <dbReference type="EMBL" id="CAF1533729.1"/>
    </source>
</evidence>
<dbReference type="Gene3D" id="2.120.10.30">
    <property type="entry name" value="TolB, C-terminal domain"/>
    <property type="match status" value="1"/>
</dbReference>
<dbReference type="Proteomes" id="UP000663854">
    <property type="component" value="Unassembled WGS sequence"/>
</dbReference>
<reference evidence="5" key="1">
    <citation type="submission" date="2021-02" db="EMBL/GenBank/DDBJ databases">
        <authorList>
            <person name="Nowell W R."/>
        </authorList>
    </citation>
    <scope>NUCLEOTIDE SEQUENCE</scope>
</reference>
<dbReference type="EMBL" id="CAJNOL010014142">
    <property type="protein sequence ID" value="CAF1666579.1"/>
    <property type="molecule type" value="Genomic_DNA"/>
</dbReference>
<dbReference type="CDD" id="cd05819">
    <property type="entry name" value="NHL"/>
    <property type="match status" value="1"/>
</dbReference>
<proteinExistence type="predicted"/>
<dbReference type="InterPro" id="IPR050952">
    <property type="entry name" value="TRIM-NHL_E3_ligases"/>
</dbReference>
<dbReference type="PANTHER" id="PTHR24104:SF25">
    <property type="entry name" value="PROTEIN LIN-41"/>
    <property type="match status" value="1"/>
</dbReference>
<dbReference type="Proteomes" id="UP000663864">
    <property type="component" value="Unassembled WGS sequence"/>
</dbReference>
<dbReference type="Pfam" id="PF01436">
    <property type="entry name" value="NHL"/>
    <property type="match status" value="1"/>
</dbReference>
<dbReference type="Proteomes" id="UP000663836">
    <property type="component" value="Unassembled WGS sequence"/>
</dbReference>
<protein>
    <recommendedName>
        <fullName evidence="8">NHL repeat-containing protein</fullName>
    </recommendedName>
</protein>
<dbReference type="AlphaFoldDB" id="A0A816FV25"/>
<accession>A0A816FV25</accession>
<feature type="compositionally biased region" description="Polar residues" evidence="2">
    <location>
        <begin position="1"/>
        <end position="11"/>
    </location>
</feature>
<keyword evidence="7" id="KW-1185">Reference proteome</keyword>
<feature type="region of interest" description="Disordered" evidence="2">
    <location>
        <begin position="1"/>
        <end position="30"/>
    </location>
</feature>
<keyword evidence="1" id="KW-0677">Repeat</keyword>
<dbReference type="EMBL" id="CAJOBD010021110">
    <property type="protein sequence ID" value="CAF4244426.1"/>
    <property type="molecule type" value="Genomic_DNA"/>
</dbReference>
<evidence type="ECO:0000313" key="7">
    <source>
        <dbReference type="Proteomes" id="UP000663870"/>
    </source>
</evidence>
<gene>
    <name evidence="6" type="ORF">JBS370_LOCUS38453</name>
    <name evidence="5" type="ORF">JXQ802_LOCUS56908</name>
    <name evidence="4" type="ORF">PYM288_LOCUS40326</name>
    <name evidence="3" type="ORF">ZHD862_LOCUS38546</name>
</gene>
<dbReference type="EMBL" id="CAJNOT010009527">
    <property type="protein sequence ID" value="CAF1525479.1"/>
    <property type="molecule type" value="Genomic_DNA"/>
</dbReference>
<dbReference type="InterPro" id="IPR011042">
    <property type="entry name" value="6-blade_b-propeller_TolB-like"/>
</dbReference>
<organism evidence="5 7">
    <name type="scientific">Rotaria sordida</name>
    <dbReference type="NCBI Taxonomy" id="392033"/>
    <lineage>
        <taxon>Eukaryota</taxon>
        <taxon>Metazoa</taxon>
        <taxon>Spiralia</taxon>
        <taxon>Gnathifera</taxon>
        <taxon>Rotifera</taxon>
        <taxon>Eurotatoria</taxon>
        <taxon>Bdelloidea</taxon>
        <taxon>Philodinida</taxon>
        <taxon>Philodinidae</taxon>
        <taxon>Rotaria</taxon>
    </lineage>
</organism>
<dbReference type="SUPFAM" id="SSF101898">
    <property type="entry name" value="NHL repeat"/>
    <property type="match status" value="1"/>
</dbReference>
<evidence type="ECO:0000313" key="5">
    <source>
        <dbReference type="EMBL" id="CAF1666579.1"/>
    </source>
</evidence>
<feature type="non-terminal residue" evidence="5">
    <location>
        <position position="217"/>
    </location>
</feature>
<evidence type="ECO:0000313" key="6">
    <source>
        <dbReference type="EMBL" id="CAF4244426.1"/>
    </source>
</evidence>
<sequence length="217" mass="23422">MQWRANATSGQVIAGGNGQGSGAHQLDRPTDVIVEKDTDSLIICDSRENGKVVRWLRQNGKNGTMIISNINCVGLAMDENRSLYVSDAKKEEVKRFRTGESSGSVVAGGNGQADRLNQLYGPTFMFVDQNRTVYVSDSGNHRIMKWIDGAREGIVVAGGQGRGNGLQQLVGPQAVAIDQMDTVYVVDAGNNRIMRWPKGASQGTVIIGQEGQLNFPV</sequence>
<evidence type="ECO:0000256" key="2">
    <source>
        <dbReference type="SAM" id="MobiDB-lite"/>
    </source>
</evidence>
<comment type="caution">
    <text evidence="5">The sequence shown here is derived from an EMBL/GenBank/DDBJ whole genome shotgun (WGS) entry which is preliminary data.</text>
</comment>
<dbReference type="EMBL" id="CAJNOH010012269">
    <property type="protein sequence ID" value="CAF1533729.1"/>
    <property type="molecule type" value="Genomic_DNA"/>
</dbReference>
<dbReference type="PANTHER" id="PTHR24104">
    <property type="entry name" value="E3 UBIQUITIN-PROTEIN LIGASE NHLRC1-RELATED"/>
    <property type="match status" value="1"/>
</dbReference>
<dbReference type="InterPro" id="IPR001258">
    <property type="entry name" value="NHL_repeat"/>
</dbReference>
<dbReference type="Proteomes" id="UP000663870">
    <property type="component" value="Unassembled WGS sequence"/>
</dbReference>
<evidence type="ECO:0000313" key="3">
    <source>
        <dbReference type="EMBL" id="CAF1525479.1"/>
    </source>
</evidence>